<dbReference type="Proteomes" id="UP000054248">
    <property type="component" value="Unassembled WGS sequence"/>
</dbReference>
<reference evidence="2 3" key="1">
    <citation type="submission" date="2014-04" db="EMBL/GenBank/DDBJ databases">
        <authorList>
            <consortium name="DOE Joint Genome Institute"/>
            <person name="Kuo A."/>
            <person name="Girlanda M."/>
            <person name="Perotto S."/>
            <person name="Kohler A."/>
            <person name="Nagy L.G."/>
            <person name="Floudas D."/>
            <person name="Copeland A."/>
            <person name="Barry K.W."/>
            <person name="Cichocki N."/>
            <person name="Veneault-Fourrey C."/>
            <person name="LaButti K."/>
            <person name="Lindquist E.A."/>
            <person name="Lipzen A."/>
            <person name="Lundell T."/>
            <person name="Morin E."/>
            <person name="Murat C."/>
            <person name="Sun H."/>
            <person name="Tunlid A."/>
            <person name="Henrissat B."/>
            <person name="Grigoriev I.V."/>
            <person name="Hibbett D.S."/>
            <person name="Martin F."/>
            <person name="Nordberg H.P."/>
            <person name="Cantor M.N."/>
            <person name="Hua S.X."/>
        </authorList>
    </citation>
    <scope>NUCLEOTIDE SEQUENCE [LARGE SCALE GENOMIC DNA]</scope>
    <source>
        <strain evidence="2 3">MUT 4182</strain>
    </source>
</reference>
<evidence type="ECO:0000313" key="2">
    <source>
        <dbReference type="EMBL" id="KIO21656.1"/>
    </source>
</evidence>
<dbReference type="OrthoDB" id="6365728at2759"/>
<feature type="region of interest" description="Disordered" evidence="1">
    <location>
        <begin position="1"/>
        <end position="171"/>
    </location>
</feature>
<feature type="compositionally biased region" description="Pro residues" evidence="1">
    <location>
        <begin position="1"/>
        <end position="22"/>
    </location>
</feature>
<protein>
    <submittedName>
        <fullName evidence="2">Uncharacterized protein</fullName>
    </submittedName>
</protein>
<evidence type="ECO:0000313" key="3">
    <source>
        <dbReference type="Proteomes" id="UP000054248"/>
    </source>
</evidence>
<feature type="compositionally biased region" description="Basic and acidic residues" evidence="1">
    <location>
        <begin position="94"/>
        <end position="118"/>
    </location>
</feature>
<accession>A0A0C3QA47</accession>
<dbReference type="EMBL" id="KN823132">
    <property type="protein sequence ID" value="KIO21656.1"/>
    <property type="molecule type" value="Genomic_DNA"/>
</dbReference>
<reference evidence="3" key="2">
    <citation type="submission" date="2015-01" db="EMBL/GenBank/DDBJ databases">
        <title>Evolutionary Origins and Diversification of the Mycorrhizal Mutualists.</title>
        <authorList>
            <consortium name="DOE Joint Genome Institute"/>
            <consortium name="Mycorrhizal Genomics Consortium"/>
            <person name="Kohler A."/>
            <person name="Kuo A."/>
            <person name="Nagy L.G."/>
            <person name="Floudas D."/>
            <person name="Copeland A."/>
            <person name="Barry K.W."/>
            <person name="Cichocki N."/>
            <person name="Veneault-Fourrey C."/>
            <person name="LaButti K."/>
            <person name="Lindquist E.A."/>
            <person name="Lipzen A."/>
            <person name="Lundell T."/>
            <person name="Morin E."/>
            <person name="Murat C."/>
            <person name="Riley R."/>
            <person name="Ohm R."/>
            <person name="Sun H."/>
            <person name="Tunlid A."/>
            <person name="Henrissat B."/>
            <person name="Grigoriev I.V."/>
            <person name="Hibbett D.S."/>
            <person name="Martin F."/>
        </authorList>
    </citation>
    <scope>NUCLEOTIDE SEQUENCE [LARGE SCALE GENOMIC DNA]</scope>
    <source>
        <strain evidence="3">MUT 4182</strain>
    </source>
</reference>
<gene>
    <name evidence="2" type="ORF">M407DRAFT_245422</name>
</gene>
<proteinExistence type="predicted"/>
<name>A0A0C3QA47_9AGAM</name>
<sequence length="171" mass="18515">MSTPTAPAPAPAPAPVPAPSPAPFMESAPALFAPSPLTVSVSPSNSRKRARDEDDMPSTPLPPTAVVAEQSTPHSLRIRRRLERPGGFTPNRGGVKDLVARIESNSPEKPRAVDRSPERQPLPKLSFESSTHSLREAEPRPAPFARPVLNFQPKSNAMKTRLDPFTAKHVR</sequence>
<organism evidence="2 3">
    <name type="scientific">Tulasnella calospora MUT 4182</name>
    <dbReference type="NCBI Taxonomy" id="1051891"/>
    <lineage>
        <taxon>Eukaryota</taxon>
        <taxon>Fungi</taxon>
        <taxon>Dikarya</taxon>
        <taxon>Basidiomycota</taxon>
        <taxon>Agaricomycotina</taxon>
        <taxon>Agaricomycetes</taxon>
        <taxon>Cantharellales</taxon>
        <taxon>Tulasnellaceae</taxon>
        <taxon>Tulasnella</taxon>
    </lineage>
</organism>
<dbReference type="AlphaFoldDB" id="A0A0C3QA47"/>
<dbReference type="HOGENOM" id="CLU_1564031_0_0_1"/>
<keyword evidence="3" id="KW-1185">Reference proteome</keyword>
<evidence type="ECO:0000256" key="1">
    <source>
        <dbReference type="SAM" id="MobiDB-lite"/>
    </source>
</evidence>